<evidence type="ECO:0000259" key="11">
    <source>
        <dbReference type="Pfam" id="PF08544"/>
    </source>
</evidence>
<evidence type="ECO:0000256" key="5">
    <source>
        <dbReference type="ARBA" id="ARBA00022741"/>
    </source>
</evidence>
<dbReference type="SUPFAM" id="SSF54211">
    <property type="entry name" value="Ribosomal protein S5 domain 2-like"/>
    <property type="match status" value="1"/>
</dbReference>
<evidence type="ECO:0000313" key="13">
    <source>
        <dbReference type="Proteomes" id="UP000646484"/>
    </source>
</evidence>
<comment type="function">
    <text evidence="9">Catalyzes the phosphorylation of the position 2 hydroxy group of 4-diphosphocytidyl-2C-methyl-D-erythritol.</text>
</comment>
<dbReference type="EC" id="2.7.1.148" evidence="2 9"/>
<comment type="similarity">
    <text evidence="1 9">Belongs to the GHMP kinase family. IspE subfamily.</text>
</comment>
<keyword evidence="13" id="KW-1185">Reference proteome</keyword>
<evidence type="ECO:0000256" key="3">
    <source>
        <dbReference type="ARBA" id="ARBA00017473"/>
    </source>
</evidence>
<dbReference type="PANTHER" id="PTHR43527:SF2">
    <property type="entry name" value="4-DIPHOSPHOCYTIDYL-2-C-METHYL-D-ERYTHRITOL KINASE, CHLOROPLASTIC"/>
    <property type="match status" value="1"/>
</dbReference>
<dbReference type="InterPro" id="IPR013750">
    <property type="entry name" value="GHMP_kinase_C_dom"/>
</dbReference>
<feature type="active site" evidence="9">
    <location>
        <position position="8"/>
    </location>
</feature>
<reference evidence="12 13" key="1">
    <citation type="submission" date="2020-08" db="EMBL/GenBank/DDBJ databases">
        <title>Genome public.</title>
        <authorList>
            <person name="Liu C."/>
            <person name="Sun Q."/>
        </authorList>
    </citation>
    <scope>NUCLEOTIDE SEQUENCE [LARGE SCALE GENOMIC DNA]</scope>
    <source>
        <strain evidence="12 13">NSJ-56</strain>
    </source>
</reference>
<feature type="domain" description="GHMP kinase C-terminal" evidence="11">
    <location>
        <begin position="193"/>
        <end position="259"/>
    </location>
</feature>
<dbReference type="InterPro" id="IPR014721">
    <property type="entry name" value="Ribsml_uS5_D2-typ_fold_subgr"/>
</dbReference>
<evidence type="ECO:0000256" key="6">
    <source>
        <dbReference type="ARBA" id="ARBA00022777"/>
    </source>
</evidence>
<dbReference type="EMBL" id="JACOOH010000005">
    <property type="protein sequence ID" value="MBC5622119.1"/>
    <property type="molecule type" value="Genomic_DNA"/>
</dbReference>
<dbReference type="InterPro" id="IPR020568">
    <property type="entry name" value="Ribosomal_Su5_D2-typ_SF"/>
</dbReference>
<feature type="binding site" evidence="9">
    <location>
        <begin position="94"/>
        <end position="104"/>
    </location>
    <ligand>
        <name>ATP</name>
        <dbReference type="ChEBI" id="CHEBI:30616"/>
    </ligand>
</feature>
<dbReference type="InterPro" id="IPR004424">
    <property type="entry name" value="IspE"/>
</dbReference>
<dbReference type="InterPro" id="IPR036554">
    <property type="entry name" value="GHMP_kinase_C_sf"/>
</dbReference>
<feature type="active site" evidence="9">
    <location>
        <position position="136"/>
    </location>
</feature>
<evidence type="ECO:0000259" key="10">
    <source>
        <dbReference type="Pfam" id="PF00288"/>
    </source>
</evidence>
<evidence type="ECO:0000256" key="1">
    <source>
        <dbReference type="ARBA" id="ARBA00009684"/>
    </source>
</evidence>
<evidence type="ECO:0000256" key="8">
    <source>
        <dbReference type="ARBA" id="ARBA00032554"/>
    </source>
</evidence>
<evidence type="ECO:0000256" key="2">
    <source>
        <dbReference type="ARBA" id="ARBA00012052"/>
    </source>
</evidence>
<dbReference type="SUPFAM" id="SSF55060">
    <property type="entry name" value="GHMP Kinase, C-terminal domain"/>
    <property type="match status" value="1"/>
</dbReference>
<organism evidence="12 13">
    <name type="scientific">Butyricimonas hominis</name>
    <dbReference type="NCBI Taxonomy" id="2763032"/>
    <lineage>
        <taxon>Bacteria</taxon>
        <taxon>Pseudomonadati</taxon>
        <taxon>Bacteroidota</taxon>
        <taxon>Bacteroidia</taxon>
        <taxon>Bacteroidales</taxon>
        <taxon>Odoribacteraceae</taxon>
        <taxon>Butyricimonas</taxon>
    </lineage>
</organism>
<keyword evidence="5 9" id="KW-0547">Nucleotide-binding</keyword>
<evidence type="ECO:0000256" key="7">
    <source>
        <dbReference type="ARBA" id="ARBA00022840"/>
    </source>
</evidence>
<dbReference type="NCBIfam" id="TIGR00154">
    <property type="entry name" value="ispE"/>
    <property type="match status" value="1"/>
</dbReference>
<comment type="catalytic activity">
    <reaction evidence="9">
        <text>4-CDP-2-C-methyl-D-erythritol + ATP = 4-CDP-2-C-methyl-D-erythritol 2-phosphate + ADP + H(+)</text>
        <dbReference type="Rhea" id="RHEA:18437"/>
        <dbReference type="ChEBI" id="CHEBI:15378"/>
        <dbReference type="ChEBI" id="CHEBI:30616"/>
        <dbReference type="ChEBI" id="CHEBI:57823"/>
        <dbReference type="ChEBI" id="CHEBI:57919"/>
        <dbReference type="ChEBI" id="CHEBI:456216"/>
        <dbReference type="EC" id="2.7.1.148"/>
    </reaction>
</comment>
<evidence type="ECO:0000256" key="9">
    <source>
        <dbReference type="HAMAP-Rule" id="MF_00061"/>
    </source>
</evidence>
<name>A0ABR7D2G9_9BACT</name>
<evidence type="ECO:0000313" key="12">
    <source>
        <dbReference type="EMBL" id="MBC5622119.1"/>
    </source>
</evidence>
<sequence>MILFPNAKINIGLYVTERRPDGFHNIETVFYPIDLRDILEIHEVKGSKGVCSFTSTGIPIDCAPEKNLVTRAYYLLAEEHGLPSVDVHLHKVIPYGAGLGGGSADAAFTLVGLNRLFSLGLSEGQLMAYAERLGSDCAFFVRNRPVFAFGKGELMEAVDLSLAAYSMVLVKPDRGVSTPEAYRGIVPRAAMFDLREIGKLPMREWSEVIRNDFEGSVIPKVPEIGEIKDRLKSLGALYVSMTGSGSAVYALFDNPVDIEKEFPGCFVWQEKKGL</sequence>
<evidence type="ECO:0000256" key="4">
    <source>
        <dbReference type="ARBA" id="ARBA00022679"/>
    </source>
</evidence>
<dbReference type="PANTHER" id="PTHR43527">
    <property type="entry name" value="4-DIPHOSPHOCYTIDYL-2-C-METHYL-D-ERYTHRITOL KINASE, CHLOROPLASTIC"/>
    <property type="match status" value="1"/>
</dbReference>
<dbReference type="GO" id="GO:0050515">
    <property type="term" value="F:4-(cytidine 5'-diphospho)-2-C-methyl-D-erythritol kinase activity"/>
    <property type="evidence" value="ECO:0007669"/>
    <property type="project" value="UniProtKB-EC"/>
</dbReference>
<proteinExistence type="inferred from homology"/>
<accession>A0ABR7D2G9</accession>
<dbReference type="RefSeq" id="WP_186976593.1">
    <property type="nucleotide sequence ID" value="NZ_JACOOH010000005.1"/>
</dbReference>
<dbReference type="PIRSF" id="PIRSF010376">
    <property type="entry name" value="IspE"/>
    <property type="match status" value="1"/>
</dbReference>
<keyword evidence="6 9" id="KW-0418">Kinase</keyword>
<comment type="caution">
    <text evidence="12">The sequence shown here is derived from an EMBL/GenBank/DDBJ whole genome shotgun (WGS) entry which is preliminary data.</text>
</comment>
<dbReference type="Gene3D" id="3.30.230.10">
    <property type="match status" value="1"/>
</dbReference>
<keyword evidence="7 9" id="KW-0067">ATP-binding</keyword>
<gene>
    <name evidence="9" type="primary">ispE</name>
    <name evidence="12" type="ORF">H8S64_13505</name>
</gene>
<keyword evidence="9" id="KW-0414">Isoprene biosynthesis</keyword>
<dbReference type="HAMAP" id="MF_00061">
    <property type="entry name" value="IspE"/>
    <property type="match status" value="1"/>
</dbReference>
<dbReference type="InterPro" id="IPR006204">
    <property type="entry name" value="GHMP_kinase_N_dom"/>
</dbReference>
<keyword evidence="4 9" id="KW-0808">Transferase</keyword>
<protein>
    <recommendedName>
        <fullName evidence="3 9">4-diphosphocytidyl-2-C-methyl-D-erythritol kinase</fullName>
        <shortName evidence="9">CMK</shortName>
        <ecNumber evidence="2 9">2.7.1.148</ecNumber>
    </recommendedName>
    <alternativeName>
        <fullName evidence="8 9">4-(cytidine-5'-diphospho)-2-C-methyl-D-erythritol kinase</fullName>
    </alternativeName>
</protein>
<feature type="domain" description="GHMP kinase N-terminal" evidence="10">
    <location>
        <begin position="67"/>
        <end position="141"/>
    </location>
</feature>
<dbReference type="Pfam" id="PF00288">
    <property type="entry name" value="GHMP_kinases_N"/>
    <property type="match status" value="1"/>
</dbReference>
<dbReference type="Proteomes" id="UP000646484">
    <property type="component" value="Unassembled WGS sequence"/>
</dbReference>
<dbReference type="Gene3D" id="3.30.70.890">
    <property type="entry name" value="GHMP kinase, C-terminal domain"/>
    <property type="match status" value="1"/>
</dbReference>
<dbReference type="Pfam" id="PF08544">
    <property type="entry name" value="GHMP_kinases_C"/>
    <property type="match status" value="1"/>
</dbReference>
<comment type="pathway">
    <text evidence="9">Isoprenoid biosynthesis; isopentenyl diphosphate biosynthesis via DXP pathway; isopentenyl diphosphate from 1-deoxy-D-xylulose 5-phosphate: step 3/6.</text>
</comment>